<evidence type="ECO:0000256" key="9">
    <source>
        <dbReference type="SAM" id="Phobius"/>
    </source>
</evidence>
<evidence type="ECO:0000256" key="2">
    <source>
        <dbReference type="ARBA" id="ARBA00012438"/>
    </source>
</evidence>
<evidence type="ECO:0000256" key="8">
    <source>
        <dbReference type="ARBA" id="ARBA00023012"/>
    </source>
</evidence>
<dbReference type="EC" id="2.7.13.3" evidence="2"/>
<comment type="catalytic activity">
    <reaction evidence="1">
        <text>ATP + protein L-histidine = ADP + protein N-phospho-L-histidine.</text>
        <dbReference type="EC" id="2.7.13.3"/>
    </reaction>
</comment>
<dbReference type="InterPro" id="IPR011712">
    <property type="entry name" value="Sig_transdc_His_kin_sub3_dim/P"/>
</dbReference>
<dbReference type="SMART" id="SM00387">
    <property type="entry name" value="HATPase_c"/>
    <property type="match status" value="1"/>
</dbReference>
<feature type="transmembrane region" description="Helical" evidence="9">
    <location>
        <begin position="148"/>
        <end position="165"/>
    </location>
</feature>
<evidence type="ECO:0000256" key="6">
    <source>
        <dbReference type="ARBA" id="ARBA00022777"/>
    </source>
</evidence>
<dbReference type="GO" id="GO:0046983">
    <property type="term" value="F:protein dimerization activity"/>
    <property type="evidence" value="ECO:0007669"/>
    <property type="project" value="InterPro"/>
</dbReference>
<protein>
    <recommendedName>
        <fullName evidence="2">histidine kinase</fullName>
        <ecNumber evidence="2">2.7.13.3</ecNumber>
    </recommendedName>
</protein>
<dbReference type="OrthoDB" id="227596at2"/>
<keyword evidence="8" id="KW-0902">Two-component regulatory system</keyword>
<sequence length="414" mass="44451">MRTTPGSTRSWLRDHFLISDSILAVVLTTASLWWIALAASGQEAGWLRSAAPRPADALNLILAAACTLPVALRRSRPFVLLVATCVPQAALDTLHYDPGLSRLGGLVLLYSVAACRGLALSLAALVVSFASYVAGVLAGVITPSWPDHVVVTAVLLLCWVCGRALRLRRAYLAELVQRADRLERAREADTRAARAEERSRIARELHDVVAHHVSVMTVQAAAARKMLDIKPDVARDALSAIEEMGRTAMTEMRSIVGVLRTDGPAERGPQPGMHDLPALVEQMREAGLRTQLWIEGERRGLPPGVDLAAYRLVQEALTNSLRHAGPAARAWVTVRHEPNELSIHVEDDGRGAAEEPARIGGKGLEGKGLGGKGHGLVGIRERVALYGGVLRIGPRAGGGFEVRAQFPLSHSALK</sequence>
<proteinExistence type="predicted"/>
<evidence type="ECO:0000256" key="5">
    <source>
        <dbReference type="ARBA" id="ARBA00022741"/>
    </source>
</evidence>
<evidence type="ECO:0000256" key="1">
    <source>
        <dbReference type="ARBA" id="ARBA00000085"/>
    </source>
</evidence>
<dbReference type="EMBL" id="BMMN01000011">
    <property type="protein sequence ID" value="GGO23795.1"/>
    <property type="molecule type" value="Genomic_DNA"/>
</dbReference>
<organism evidence="11 12">
    <name type="scientific">Microbispora bryophytorum</name>
    <dbReference type="NCBI Taxonomy" id="1460882"/>
    <lineage>
        <taxon>Bacteria</taxon>
        <taxon>Bacillati</taxon>
        <taxon>Actinomycetota</taxon>
        <taxon>Actinomycetes</taxon>
        <taxon>Streptosporangiales</taxon>
        <taxon>Streptosporangiaceae</taxon>
        <taxon>Microbispora</taxon>
    </lineage>
</organism>
<keyword evidence="12" id="KW-1185">Reference proteome</keyword>
<dbReference type="InterPro" id="IPR055558">
    <property type="entry name" value="DUF7134"/>
</dbReference>
<dbReference type="PANTHER" id="PTHR24421:SF10">
    <property type="entry name" value="NITRATE_NITRITE SENSOR PROTEIN NARQ"/>
    <property type="match status" value="1"/>
</dbReference>
<comment type="caution">
    <text evidence="11">The sequence shown here is derived from an EMBL/GenBank/DDBJ whole genome shotgun (WGS) entry which is preliminary data.</text>
</comment>
<feature type="domain" description="Histidine kinase" evidence="10">
    <location>
        <begin position="311"/>
        <end position="410"/>
    </location>
</feature>
<dbReference type="Gene3D" id="1.20.5.1930">
    <property type="match status" value="1"/>
</dbReference>
<reference evidence="11" key="1">
    <citation type="journal article" date="2014" name="Int. J. Syst. Evol. Microbiol.">
        <title>Complete genome sequence of Corynebacterium casei LMG S-19264T (=DSM 44701T), isolated from a smear-ripened cheese.</title>
        <authorList>
            <consortium name="US DOE Joint Genome Institute (JGI-PGF)"/>
            <person name="Walter F."/>
            <person name="Albersmeier A."/>
            <person name="Kalinowski J."/>
            <person name="Ruckert C."/>
        </authorList>
    </citation>
    <scope>NUCLEOTIDE SEQUENCE</scope>
    <source>
        <strain evidence="11">CGMCC 4.7138</strain>
    </source>
</reference>
<dbReference type="CDD" id="cd16917">
    <property type="entry name" value="HATPase_UhpB-NarQ-NarX-like"/>
    <property type="match status" value="1"/>
</dbReference>
<evidence type="ECO:0000259" key="10">
    <source>
        <dbReference type="PROSITE" id="PS50109"/>
    </source>
</evidence>
<keyword evidence="7" id="KW-0067">ATP-binding</keyword>
<dbReference type="InterPro" id="IPR050482">
    <property type="entry name" value="Sensor_HK_TwoCompSys"/>
</dbReference>
<dbReference type="GO" id="GO:0000155">
    <property type="term" value="F:phosphorelay sensor kinase activity"/>
    <property type="evidence" value="ECO:0007669"/>
    <property type="project" value="InterPro"/>
</dbReference>
<feature type="transmembrane region" description="Helical" evidence="9">
    <location>
        <begin position="16"/>
        <end position="35"/>
    </location>
</feature>
<dbReference type="InterPro" id="IPR003594">
    <property type="entry name" value="HATPase_dom"/>
</dbReference>
<dbReference type="InterPro" id="IPR036890">
    <property type="entry name" value="HATPase_C_sf"/>
</dbReference>
<feature type="transmembrane region" description="Helical" evidence="9">
    <location>
        <begin position="118"/>
        <end position="142"/>
    </location>
</feature>
<dbReference type="InterPro" id="IPR005467">
    <property type="entry name" value="His_kinase_dom"/>
</dbReference>
<keyword evidence="5" id="KW-0547">Nucleotide-binding</keyword>
<keyword evidence="3" id="KW-0597">Phosphoprotein</keyword>
<keyword evidence="6 11" id="KW-0418">Kinase</keyword>
<dbReference type="Proteomes" id="UP000653480">
    <property type="component" value="Unassembled WGS sequence"/>
</dbReference>
<name>A0A8H9H2X2_9ACTN</name>
<dbReference type="GO" id="GO:0016020">
    <property type="term" value="C:membrane"/>
    <property type="evidence" value="ECO:0007669"/>
    <property type="project" value="InterPro"/>
</dbReference>
<reference evidence="11" key="2">
    <citation type="submission" date="2020-09" db="EMBL/GenBank/DDBJ databases">
        <authorList>
            <person name="Sun Q."/>
            <person name="Zhou Y."/>
        </authorList>
    </citation>
    <scope>NUCLEOTIDE SEQUENCE</scope>
    <source>
        <strain evidence="11">CGMCC 4.7138</strain>
    </source>
</reference>
<keyword evidence="4" id="KW-0808">Transferase</keyword>
<dbReference type="GO" id="GO:0005524">
    <property type="term" value="F:ATP binding"/>
    <property type="evidence" value="ECO:0007669"/>
    <property type="project" value="UniProtKB-KW"/>
</dbReference>
<dbReference type="RefSeq" id="WP_142572354.1">
    <property type="nucleotide sequence ID" value="NZ_BMMN01000011.1"/>
</dbReference>
<gene>
    <name evidence="11" type="ORF">GCM10011574_53650</name>
</gene>
<evidence type="ECO:0000313" key="11">
    <source>
        <dbReference type="EMBL" id="GGO23795.1"/>
    </source>
</evidence>
<dbReference type="Pfam" id="PF07730">
    <property type="entry name" value="HisKA_3"/>
    <property type="match status" value="1"/>
</dbReference>
<evidence type="ECO:0000313" key="12">
    <source>
        <dbReference type="Proteomes" id="UP000653480"/>
    </source>
</evidence>
<evidence type="ECO:0000256" key="3">
    <source>
        <dbReference type="ARBA" id="ARBA00022553"/>
    </source>
</evidence>
<dbReference type="Pfam" id="PF23539">
    <property type="entry name" value="DUF7134"/>
    <property type="match status" value="1"/>
</dbReference>
<evidence type="ECO:0000256" key="7">
    <source>
        <dbReference type="ARBA" id="ARBA00022840"/>
    </source>
</evidence>
<dbReference type="PANTHER" id="PTHR24421">
    <property type="entry name" value="NITRATE/NITRITE SENSOR PROTEIN NARX-RELATED"/>
    <property type="match status" value="1"/>
</dbReference>
<keyword evidence="9" id="KW-0472">Membrane</keyword>
<dbReference type="Gene3D" id="3.30.565.10">
    <property type="entry name" value="Histidine kinase-like ATPase, C-terminal domain"/>
    <property type="match status" value="1"/>
</dbReference>
<evidence type="ECO:0000256" key="4">
    <source>
        <dbReference type="ARBA" id="ARBA00022679"/>
    </source>
</evidence>
<dbReference type="Pfam" id="PF02518">
    <property type="entry name" value="HATPase_c"/>
    <property type="match status" value="1"/>
</dbReference>
<keyword evidence="9" id="KW-0812">Transmembrane</keyword>
<keyword evidence="9" id="KW-1133">Transmembrane helix</keyword>
<dbReference type="SUPFAM" id="SSF55874">
    <property type="entry name" value="ATPase domain of HSP90 chaperone/DNA topoisomerase II/histidine kinase"/>
    <property type="match status" value="1"/>
</dbReference>
<dbReference type="AlphaFoldDB" id="A0A8H9H2X2"/>
<accession>A0A8H9H2X2</accession>
<dbReference type="PROSITE" id="PS50109">
    <property type="entry name" value="HIS_KIN"/>
    <property type="match status" value="1"/>
</dbReference>